<dbReference type="SUPFAM" id="SSF53098">
    <property type="entry name" value="Ribonuclease H-like"/>
    <property type="match status" value="1"/>
</dbReference>
<evidence type="ECO:0000256" key="3">
    <source>
        <dbReference type="ARBA" id="ARBA00022771"/>
    </source>
</evidence>
<sequence>MRKHMKTNHPTVLISTHKGKENEELHNNDNDVELVNNTTVLDAINNTPSTSKNPPTVLKNVTSTTKQQKISTFIPKKMGVSANKKITDKLLKMFFSDFQPFRMVEDNGFREFVTALNPSYEIRNRHSISKSLIPARYEECVLKCREILTNCKSVCITMDCWSSVNTESFIGVTGHFISNTFEMTSILLDCKLLPNHHTSINLAQALTEITGDWNLQNKIILTVSDNAANIKRAVTKELGWKHFGCFAHSLNLVVSDPFW</sequence>
<dbReference type="GO" id="GO:0008270">
    <property type="term" value="F:zinc ion binding"/>
    <property type="evidence" value="ECO:0007669"/>
    <property type="project" value="UniProtKB-KW"/>
</dbReference>
<dbReference type="EMBL" id="OV651833">
    <property type="protein sequence ID" value="CAH1107415.1"/>
    <property type="molecule type" value="Genomic_DNA"/>
</dbReference>
<dbReference type="GO" id="GO:0005634">
    <property type="term" value="C:nucleus"/>
    <property type="evidence" value="ECO:0007669"/>
    <property type="project" value="UniProtKB-SubCell"/>
</dbReference>
<name>A0A9P0CWC5_9CUCU</name>
<evidence type="ECO:0000256" key="1">
    <source>
        <dbReference type="ARBA" id="ARBA00004123"/>
    </source>
</evidence>
<keyword evidence="2" id="KW-0479">Metal-binding</keyword>
<comment type="subcellular location">
    <subcellularLocation>
        <location evidence="1">Nucleus</location>
    </subcellularLocation>
</comment>
<dbReference type="InterPro" id="IPR052035">
    <property type="entry name" value="ZnF_BED_domain_contain"/>
</dbReference>
<dbReference type="SUPFAM" id="SSF140996">
    <property type="entry name" value="Hermes dimerisation domain"/>
    <property type="match status" value="1"/>
</dbReference>
<dbReference type="PANTHER" id="PTHR46481">
    <property type="entry name" value="ZINC FINGER BED DOMAIN-CONTAINING PROTEIN 4"/>
    <property type="match status" value="1"/>
</dbReference>
<dbReference type="Proteomes" id="UP001153636">
    <property type="component" value="Chromosome 21"/>
</dbReference>
<keyword evidence="5" id="KW-0539">Nucleus</keyword>
<organism evidence="6 7">
    <name type="scientific">Psylliodes chrysocephalus</name>
    <dbReference type="NCBI Taxonomy" id="3402493"/>
    <lineage>
        <taxon>Eukaryota</taxon>
        <taxon>Metazoa</taxon>
        <taxon>Ecdysozoa</taxon>
        <taxon>Arthropoda</taxon>
        <taxon>Hexapoda</taxon>
        <taxon>Insecta</taxon>
        <taxon>Pterygota</taxon>
        <taxon>Neoptera</taxon>
        <taxon>Endopterygota</taxon>
        <taxon>Coleoptera</taxon>
        <taxon>Polyphaga</taxon>
        <taxon>Cucujiformia</taxon>
        <taxon>Chrysomeloidea</taxon>
        <taxon>Chrysomelidae</taxon>
        <taxon>Galerucinae</taxon>
        <taxon>Alticini</taxon>
        <taxon>Psylliodes</taxon>
    </lineage>
</organism>
<dbReference type="InterPro" id="IPR012337">
    <property type="entry name" value="RNaseH-like_sf"/>
</dbReference>
<evidence type="ECO:0000313" key="6">
    <source>
        <dbReference type="EMBL" id="CAH1107415.1"/>
    </source>
</evidence>
<gene>
    <name evidence="6" type="ORF">PSYICH_LOCUS8106</name>
</gene>
<keyword evidence="3" id="KW-0863">Zinc-finger</keyword>
<proteinExistence type="predicted"/>
<evidence type="ECO:0000256" key="5">
    <source>
        <dbReference type="ARBA" id="ARBA00023242"/>
    </source>
</evidence>
<dbReference type="Gene3D" id="1.10.10.1070">
    <property type="entry name" value="Zinc finger, BED domain-containing"/>
    <property type="match status" value="1"/>
</dbReference>
<keyword evidence="7" id="KW-1185">Reference proteome</keyword>
<protein>
    <submittedName>
        <fullName evidence="6">Uncharacterized protein</fullName>
    </submittedName>
</protein>
<reference evidence="6" key="1">
    <citation type="submission" date="2022-01" db="EMBL/GenBank/DDBJ databases">
        <authorList>
            <person name="King R."/>
        </authorList>
    </citation>
    <scope>NUCLEOTIDE SEQUENCE</scope>
</reference>
<evidence type="ECO:0000256" key="2">
    <source>
        <dbReference type="ARBA" id="ARBA00022723"/>
    </source>
</evidence>
<evidence type="ECO:0000256" key="4">
    <source>
        <dbReference type="ARBA" id="ARBA00022833"/>
    </source>
</evidence>
<dbReference type="AlphaFoldDB" id="A0A9P0CWC5"/>
<dbReference type="PANTHER" id="PTHR46481:SF10">
    <property type="entry name" value="ZINC FINGER BED DOMAIN-CONTAINING PROTEIN 39"/>
    <property type="match status" value="1"/>
</dbReference>
<dbReference type="OrthoDB" id="10060245at2759"/>
<keyword evidence="4" id="KW-0862">Zinc</keyword>
<accession>A0A9P0CWC5</accession>
<evidence type="ECO:0000313" key="7">
    <source>
        <dbReference type="Proteomes" id="UP001153636"/>
    </source>
</evidence>